<protein>
    <submittedName>
        <fullName evidence="2">YHS domain-containing protein</fullName>
    </submittedName>
</protein>
<comment type="caution">
    <text evidence="2">The sequence shown here is derived from an EMBL/GenBank/DDBJ whole genome shotgun (WGS) entry which is preliminary data.</text>
</comment>
<evidence type="ECO:0000313" key="3">
    <source>
        <dbReference type="Proteomes" id="UP000294498"/>
    </source>
</evidence>
<keyword evidence="3" id="KW-1185">Reference proteome</keyword>
<proteinExistence type="predicted"/>
<reference evidence="2 3" key="1">
    <citation type="submission" date="2019-03" db="EMBL/GenBank/DDBJ databases">
        <title>Genomic Encyclopedia of Type Strains, Phase IV (KMG-IV): sequencing the most valuable type-strain genomes for metagenomic binning, comparative biology and taxonomic classification.</title>
        <authorList>
            <person name="Goeker M."/>
        </authorList>
    </citation>
    <scope>NUCLEOTIDE SEQUENCE [LARGE SCALE GENOMIC DNA]</scope>
    <source>
        <strain evidence="2 3">DSM 100059</strain>
    </source>
</reference>
<dbReference type="EMBL" id="SODV01000001">
    <property type="protein sequence ID" value="TDW99808.1"/>
    <property type="molecule type" value="Genomic_DNA"/>
</dbReference>
<dbReference type="OrthoDB" id="678327at2"/>
<dbReference type="RefSeq" id="WP_133990823.1">
    <property type="nucleotide sequence ID" value="NZ_SODV01000001.1"/>
</dbReference>
<dbReference type="InterPro" id="IPR011017">
    <property type="entry name" value="TRASH_dom"/>
</dbReference>
<sequence length="94" mass="10038">MKQLLTAGALVLMLASCFTPDKQPVATPSSNNMDTVKTYAVSLLDNTKDPFCGMPAGAGMTDTIHLNGKVIGFCSKECKEGFLKDPKGHPVTYK</sequence>
<accession>A0A4R8DPL5</accession>
<dbReference type="AlphaFoldDB" id="A0A4R8DPL5"/>
<dbReference type="Proteomes" id="UP000294498">
    <property type="component" value="Unassembled WGS sequence"/>
</dbReference>
<dbReference type="PROSITE" id="PS51257">
    <property type="entry name" value="PROKAR_LIPOPROTEIN"/>
    <property type="match status" value="1"/>
</dbReference>
<evidence type="ECO:0000313" key="2">
    <source>
        <dbReference type="EMBL" id="TDW99808.1"/>
    </source>
</evidence>
<dbReference type="SMART" id="SM00746">
    <property type="entry name" value="TRASH"/>
    <property type="match status" value="1"/>
</dbReference>
<name>A0A4R8DPL5_9BACT</name>
<organism evidence="2 3">
    <name type="scientific">Dinghuibacter silviterrae</name>
    <dbReference type="NCBI Taxonomy" id="1539049"/>
    <lineage>
        <taxon>Bacteria</taxon>
        <taxon>Pseudomonadati</taxon>
        <taxon>Bacteroidota</taxon>
        <taxon>Chitinophagia</taxon>
        <taxon>Chitinophagales</taxon>
        <taxon>Chitinophagaceae</taxon>
        <taxon>Dinghuibacter</taxon>
    </lineage>
</organism>
<feature type="domain" description="TRASH" evidence="1">
    <location>
        <begin position="49"/>
        <end position="86"/>
    </location>
</feature>
<gene>
    <name evidence="2" type="ORF">EDB95_0820</name>
</gene>
<evidence type="ECO:0000259" key="1">
    <source>
        <dbReference type="SMART" id="SM00746"/>
    </source>
</evidence>